<dbReference type="PANTHER" id="PTHR47268:SF4">
    <property type="entry name" value="ACYLPHOSPHATASE"/>
    <property type="match status" value="1"/>
</dbReference>
<accession>A0ABS2FFL9</accession>
<dbReference type="InterPro" id="IPR017968">
    <property type="entry name" value="Acylphosphatase_CS"/>
</dbReference>
<keyword evidence="5" id="KW-0378">Hydrolase</keyword>
<evidence type="ECO:0000256" key="4">
    <source>
        <dbReference type="ARBA" id="ARBA00047645"/>
    </source>
</evidence>
<dbReference type="Proteomes" id="UP000767334">
    <property type="component" value="Unassembled WGS sequence"/>
</dbReference>
<evidence type="ECO:0000313" key="9">
    <source>
        <dbReference type="Proteomes" id="UP000767334"/>
    </source>
</evidence>
<reference evidence="8 9" key="1">
    <citation type="journal article" date="2021" name="Sci. Rep.">
        <title>The distribution of antibiotic resistance genes in chicken gut microbiota commensals.</title>
        <authorList>
            <person name="Juricova H."/>
            <person name="Matiasovicova J."/>
            <person name="Kubasova T."/>
            <person name="Cejkova D."/>
            <person name="Rychlik I."/>
        </authorList>
    </citation>
    <scope>NUCLEOTIDE SEQUENCE [LARGE SCALE GENOMIC DNA]</scope>
    <source>
        <strain evidence="8 9">An435</strain>
    </source>
</reference>
<dbReference type="PROSITE" id="PS00151">
    <property type="entry name" value="ACYLPHOSPHATASE_2"/>
    <property type="match status" value="1"/>
</dbReference>
<dbReference type="InterPro" id="IPR001792">
    <property type="entry name" value="Acylphosphatase-like_dom"/>
</dbReference>
<evidence type="ECO:0000313" key="8">
    <source>
        <dbReference type="EMBL" id="MBM6819350.1"/>
    </source>
</evidence>
<evidence type="ECO:0000256" key="5">
    <source>
        <dbReference type="PROSITE-ProRule" id="PRU00520"/>
    </source>
</evidence>
<comment type="catalytic activity">
    <reaction evidence="4 5">
        <text>an acyl phosphate + H2O = a carboxylate + phosphate + H(+)</text>
        <dbReference type="Rhea" id="RHEA:14965"/>
        <dbReference type="ChEBI" id="CHEBI:15377"/>
        <dbReference type="ChEBI" id="CHEBI:15378"/>
        <dbReference type="ChEBI" id="CHEBI:29067"/>
        <dbReference type="ChEBI" id="CHEBI:43474"/>
        <dbReference type="ChEBI" id="CHEBI:59918"/>
        <dbReference type="EC" id="3.6.1.7"/>
    </reaction>
</comment>
<dbReference type="PROSITE" id="PS51160">
    <property type="entry name" value="ACYLPHOSPHATASE_3"/>
    <property type="match status" value="1"/>
</dbReference>
<dbReference type="InterPro" id="IPR020456">
    <property type="entry name" value="Acylphosphatase"/>
</dbReference>
<evidence type="ECO:0000256" key="1">
    <source>
        <dbReference type="ARBA" id="ARBA00005614"/>
    </source>
</evidence>
<dbReference type="PANTHER" id="PTHR47268">
    <property type="entry name" value="ACYLPHOSPHATASE"/>
    <property type="match status" value="1"/>
</dbReference>
<dbReference type="RefSeq" id="WP_148322968.1">
    <property type="nucleotide sequence ID" value="NZ_JACJLL010000042.1"/>
</dbReference>
<dbReference type="EMBL" id="JACJLL010000042">
    <property type="protein sequence ID" value="MBM6819350.1"/>
    <property type="molecule type" value="Genomic_DNA"/>
</dbReference>
<evidence type="ECO:0000256" key="6">
    <source>
        <dbReference type="RuleBase" id="RU004168"/>
    </source>
</evidence>
<evidence type="ECO:0000256" key="2">
    <source>
        <dbReference type="ARBA" id="ARBA00012150"/>
    </source>
</evidence>
<evidence type="ECO:0000259" key="7">
    <source>
        <dbReference type="PROSITE" id="PS51160"/>
    </source>
</evidence>
<feature type="active site" evidence="5">
    <location>
        <position position="49"/>
    </location>
</feature>
<keyword evidence="9" id="KW-1185">Reference proteome</keyword>
<feature type="domain" description="Acylphosphatase-like" evidence="7">
    <location>
        <begin position="34"/>
        <end position="120"/>
    </location>
</feature>
<dbReference type="Gene3D" id="3.30.70.100">
    <property type="match status" value="1"/>
</dbReference>
<name>A0ABS2FFL9_9CLOT</name>
<evidence type="ECO:0000256" key="3">
    <source>
        <dbReference type="ARBA" id="ARBA00015991"/>
    </source>
</evidence>
<proteinExistence type="inferred from homology"/>
<comment type="similarity">
    <text evidence="1 6">Belongs to the acylphosphatase family.</text>
</comment>
<dbReference type="SUPFAM" id="SSF54975">
    <property type="entry name" value="Acylphosphatase/BLUF domain-like"/>
    <property type="match status" value="1"/>
</dbReference>
<dbReference type="PRINTS" id="PR00112">
    <property type="entry name" value="ACYLPHPHTASE"/>
</dbReference>
<dbReference type="Pfam" id="PF00708">
    <property type="entry name" value="Acylphosphatase"/>
    <property type="match status" value="1"/>
</dbReference>
<comment type="caution">
    <text evidence="8">The sequence shown here is derived from an EMBL/GenBank/DDBJ whole genome shotgun (WGS) entry which is preliminary data.</text>
</comment>
<feature type="active site" evidence="5">
    <location>
        <position position="67"/>
    </location>
</feature>
<protein>
    <recommendedName>
        <fullName evidence="3 5">acylphosphatase</fullName>
        <ecNumber evidence="2 5">3.6.1.7</ecNumber>
    </recommendedName>
</protein>
<gene>
    <name evidence="8" type="ORF">H6A19_08375</name>
</gene>
<sequence length="120" mass="14019">MNIKEKFKAIRNNYVINQVENIVLPNFECSNTTRKKFIFIGRVQKVGFRFEVSLLAKKLGLTGWVKNTPQGEVEAEIQGEKDKIDFLVQFMKSLKRIKIIEIKEQIIDVVCIEDEFIIIK</sequence>
<organism evidence="8 9">
    <name type="scientific">Clostridium saudiense</name>
    <dbReference type="NCBI Taxonomy" id="1414720"/>
    <lineage>
        <taxon>Bacteria</taxon>
        <taxon>Bacillati</taxon>
        <taxon>Bacillota</taxon>
        <taxon>Clostridia</taxon>
        <taxon>Eubacteriales</taxon>
        <taxon>Clostridiaceae</taxon>
        <taxon>Clostridium</taxon>
    </lineage>
</organism>
<dbReference type="EC" id="3.6.1.7" evidence="2 5"/>
<dbReference type="InterPro" id="IPR036046">
    <property type="entry name" value="Acylphosphatase-like_dom_sf"/>
</dbReference>